<accession>A0ABU4B5Q8</accession>
<organism evidence="5 6">
    <name type="scientific">Rhodococcus cercidiphylli</name>
    <dbReference type="NCBI Taxonomy" id="489916"/>
    <lineage>
        <taxon>Bacteria</taxon>
        <taxon>Bacillati</taxon>
        <taxon>Actinomycetota</taxon>
        <taxon>Actinomycetes</taxon>
        <taxon>Mycobacteriales</taxon>
        <taxon>Nocardiaceae</taxon>
        <taxon>Rhodococcus</taxon>
    </lineage>
</organism>
<dbReference type="InterPro" id="IPR046706">
    <property type="entry name" value="DUF6779"/>
</dbReference>
<evidence type="ECO:0000256" key="2">
    <source>
        <dbReference type="SAM" id="MobiDB-lite"/>
    </source>
</evidence>
<proteinExistence type="predicted"/>
<feature type="coiled-coil region" evidence="1">
    <location>
        <begin position="110"/>
        <end position="137"/>
    </location>
</feature>
<feature type="domain" description="DUF6779" evidence="4">
    <location>
        <begin position="45"/>
        <end position="152"/>
    </location>
</feature>
<evidence type="ECO:0000259" key="4">
    <source>
        <dbReference type="Pfam" id="PF20570"/>
    </source>
</evidence>
<keyword evidence="6" id="KW-1185">Reference proteome</keyword>
<gene>
    <name evidence="5" type="ORF">R3P95_25055</name>
</gene>
<comment type="caution">
    <text evidence="5">The sequence shown here is derived from an EMBL/GenBank/DDBJ whole genome shotgun (WGS) entry which is preliminary data.</text>
</comment>
<name>A0ABU4B5Q8_9NOCA</name>
<feature type="region of interest" description="Disordered" evidence="2">
    <location>
        <begin position="209"/>
        <end position="441"/>
    </location>
</feature>
<keyword evidence="3" id="KW-0472">Membrane</keyword>
<feature type="compositionally biased region" description="Acidic residues" evidence="2">
    <location>
        <begin position="339"/>
        <end position="351"/>
    </location>
</feature>
<sequence>MTDQTRAKKGRRKRRSASQLFLAALVVFGIIASVLLLFTESVQWMRVGVLSALWAAVIGAFAMTKYRREAAADQTKAKDLQTVYELQLAREISARREYEMSVEARVRGESQLEIDEVAALRNELAALRQNLQVLFDGNLPTERVALRAEAMRMQELGGRGYDSYQPAPSGLYVPGRGNGNGAMAPGTGLNGVGTPYDEPVTAETSVVYPEDPDEMPQATASAPAAAAEADQDRYAEDSFAETSYDTESSDADSFERTGAQARPYGAPRPAGRVTPPSSPFTAYDFEQTRRPVAEPEPAAEPEPQVEEETYETGHADVDAAGSYSTESFSTQSFAAEPAEQYETEPEAEPSDDAFSASRASLRESADAFFTADQDYETPAEDTAVSSRRGRRRAESADDEDASGAHSNGRSVAEIMAGLQGGGSGDAAVTDPGTRRRRRRAD</sequence>
<feature type="transmembrane region" description="Helical" evidence="3">
    <location>
        <begin position="44"/>
        <end position="63"/>
    </location>
</feature>
<evidence type="ECO:0000256" key="1">
    <source>
        <dbReference type="SAM" id="Coils"/>
    </source>
</evidence>
<feature type="transmembrane region" description="Helical" evidence="3">
    <location>
        <begin position="20"/>
        <end position="38"/>
    </location>
</feature>
<dbReference type="Pfam" id="PF20570">
    <property type="entry name" value="DUF6779"/>
    <property type="match status" value="1"/>
</dbReference>
<keyword evidence="3" id="KW-1133">Transmembrane helix</keyword>
<evidence type="ECO:0000313" key="6">
    <source>
        <dbReference type="Proteomes" id="UP001185899"/>
    </source>
</evidence>
<feature type="compositionally biased region" description="Low complexity" evidence="2">
    <location>
        <begin position="218"/>
        <end position="228"/>
    </location>
</feature>
<keyword evidence="1" id="KW-0175">Coiled coil</keyword>
<feature type="compositionally biased region" description="Polar residues" evidence="2">
    <location>
        <begin position="322"/>
        <end position="333"/>
    </location>
</feature>
<dbReference type="EMBL" id="JAWLKE010000013">
    <property type="protein sequence ID" value="MDV6233831.1"/>
    <property type="molecule type" value="Genomic_DNA"/>
</dbReference>
<evidence type="ECO:0000313" key="5">
    <source>
        <dbReference type="EMBL" id="MDV6233831.1"/>
    </source>
</evidence>
<reference evidence="5 6" key="1">
    <citation type="submission" date="2023-10" db="EMBL/GenBank/DDBJ databases">
        <title>Development of a sustainable strategy for remediation of hydrocarbon-contaminated territories based on the waste exchange concept.</title>
        <authorList>
            <person name="Krivoruchko A."/>
        </authorList>
    </citation>
    <scope>NUCLEOTIDE SEQUENCE [LARGE SCALE GENOMIC DNA]</scope>
    <source>
        <strain evidence="5 6">IEGM 1322</strain>
    </source>
</reference>
<evidence type="ECO:0000256" key="3">
    <source>
        <dbReference type="SAM" id="Phobius"/>
    </source>
</evidence>
<dbReference type="RefSeq" id="WP_317549818.1">
    <property type="nucleotide sequence ID" value="NZ_JAWLKE010000013.1"/>
</dbReference>
<dbReference type="Proteomes" id="UP001185899">
    <property type="component" value="Unassembled WGS sequence"/>
</dbReference>
<keyword evidence="3" id="KW-0812">Transmembrane</keyword>
<feature type="compositionally biased region" description="Acidic residues" evidence="2">
    <location>
        <begin position="297"/>
        <end position="310"/>
    </location>
</feature>
<protein>
    <submittedName>
        <fullName evidence="5">DUF6779 domain-containing protein</fullName>
    </submittedName>
</protein>